<accession>A0A1H4USJ5</accession>
<protein>
    <submittedName>
        <fullName evidence="1">Uncharacterized protein</fullName>
    </submittedName>
</protein>
<sequence length="296" mass="32709">MTLGAYVEQQFGKDQAKKLANIRRGGDNNSKGASFETYYAAAKVCEVAANQVDLDDFVLSSQELAFVDDLCLRQQSTAHKENYQAKNSDGSAAAWDAEMEERFRMQMQIDTEFHSSQKNRQILLVSCPSMAAANDGKIPADLKENCFSEFFPYDPGATKLLYASPQLRENLKAICNTDNLAMLDVAFRCVVSAWSCEDKARSVGDVIGRAKADSRPNVFRESLPERPGIPDWLHRLCLAFHGLEARVEFGNFKVGYNGFEVGLGSAPTESESGVLESFGSIGDVFAFFMSQAQKEL</sequence>
<reference evidence="2" key="1">
    <citation type="submission" date="2016-10" db="EMBL/GenBank/DDBJ databases">
        <authorList>
            <person name="Varghese N."/>
            <person name="Submissions S."/>
        </authorList>
    </citation>
    <scope>NUCLEOTIDE SEQUENCE [LARGE SCALE GENOMIC DNA]</scope>
    <source>
        <strain evidence="2">DSM 12111</strain>
    </source>
</reference>
<proteinExistence type="predicted"/>
<gene>
    <name evidence="1" type="ORF">SAMN05421553_1328</name>
</gene>
<name>A0A1H4USJ5_PSEAG</name>
<evidence type="ECO:0000313" key="2">
    <source>
        <dbReference type="Proteomes" id="UP000242849"/>
    </source>
</evidence>
<dbReference type="OrthoDB" id="6945410at2"/>
<keyword evidence="2" id="KW-1185">Reference proteome</keyword>
<dbReference type="RefSeq" id="WP_090378193.1">
    <property type="nucleotide sequence ID" value="NZ_FNSC01000001.1"/>
</dbReference>
<dbReference type="AlphaFoldDB" id="A0A1H4USJ5"/>
<dbReference type="EMBL" id="FNSC01000001">
    <property type="protein sequence ID" value="SEC71862.1"/>
    <property type="molecule type" value="Genomic_DNA"/>
</dbReference>
<evidence type="ECO:0000313" key="1">
    <source>
        <dbReference type="EMBL" id="SEC71862.1"/>
    </source>
</evidence>
<dbReference type="Proteomes" id="UP000242849">
    <property type="component" value="Unassembled WGS sequence"/>
</dbReference>
<organism evidence="1 2">
    <name type="scientific">Pseudomonas anguilliseptica</name>
    <dbReference type="NCBI Taxonomy" id="53406"/>
    <lineage>
        <taxon>Bacteria</taxon>
        <taxon>Pseudomonadati</taxon>
        <taxon>Pseudomonadota</taxon>
        <taxon>Gammaproteobacteria</taxon>
        <taxon>Pseudomonadales</taxon>
        <taxon>Pseudomonadaceae</taxon>
        <taxon>Pseudomonas</taxon>
    </lineage>
</organism>